<keyword evidence="1" id="KW-1133">Transmembrane helix</keyword>
<accession>A0A165RX09</accession>
<proteinExistence type="predicted"/>
<evidence type="ECO:0000313" key="3">
    <source>
        <dbReference type="Proteomes" id="UP000076727"/>
    </source>
</evidence>
<dbReference type="Proteomes" id="UP000076727">
    <property type="component" value="Unassembled WGS sequence"/>
</dbReference>
<evidence type="ECO:0000313" key="2">
    <source>
        <dbReference type="EMBL" id="KZT71258.1"/>
    </source>
</evidence>
<protein>
    <submittedName>
        <fullName evidence="2">Uncharacterized protein</fullName>
    </submittedName>
</protein>
<keyword evidence="1" id="KW-0472">Membrane</keyword>
<name>A0A165RX09_9APHY</name>
<keyword evidence="1" id="KW-0812">Transmembrane</keyword>
<organism evidence="2 3">
    <name type="scientific">Daedalea quercina L-15889</name>
    <dbReference type="NCBI Taxonomy" id="1314783"/>
    <lineage>
        <taxon>Eukaryota</taxon>
        <taxon>Fungi</taxon>
        <taxon>Dikarya</taxon>
        <taxon>Basidiomycota</taxon>
        <taxon>Agaricomycotina</taxon>
        <taxon>Agaricomycetes</taxon>
        <taxon>Polyporales</taxon>
        <taxon>Fomitopsis</taxon>
    </lineage>
</organism>
<gene>
    <name evidence="2" type="ORF">DAEQUDRAFT_121814</name>
</gene>
<reference evidence="2 3" key="1">
    <citation type="journal article" date="2016" name="Mol. Biol. Evol.">
        <title>Comparative Genomics of Early-Diverging Mushroom-Forming Fungi Provides Insights into the Origins of Lignocellulose Decay Capabilities.</title>
        <authorList>
            <person name="Nagy L.G."/>
            <person name="Riley R."/>
            <person name="Tritt A."/>
            <person name="Adam C."/>
            <person name="Daum C."/>
            <person name="Floudas D."/>
            <person name="Sun H."/>
            <person name="Yadav J.S."/>
            <person name="Pangilinan J."/>
            <person name="Larsson K.H."/>
            <person name="Matsuura K."/>
            <person name="Barry K."/>
            <person name="Labutti K."/>
            <person name="Kuo R."/>
            <person name="Ohm R.A."/>
            <person name="Bhattacharya S.S."/>
            <person name="Shirouzu T."/>
            <person name="Yoshinaga Y."/>
            <person name="Martin F.M."/>
            <person name="Grigoriev I.V."/>
            <person name="Hibbett D.S."/>
        </authorList>
    </citation>
    <scope>NUCLEOTIDE SEQUENCE [LARGE SCALE GENOMIC DNA]</scope>
    <source>
        <strain evidence="2 3">L-15889</strain>
    </source>
</reference>
<keyword evidence="3" id="KW-1185">Reference proteome</keyword>
<evidence type="ECO:0000256" key="1">
    <source>
        <dbReference type="SAM" id="Phobius"/>
    </source>
</evidence>
<sequence>MYSQERLVDLQSNAQRLLEQLASSYCPSSLQLPLSGGINFIFARGSFSHYCGSVSICAITLLILYAALSRRSPTRRDRISESRRVLQALLYILAPTRSLWPQPYVYLVQKAIGAGKNTLQLPLRVLVNDILDGRIELRASKLDLPGLQRNAFLVDGWTFGLRVEWALWVDMLAWALTAQMVPSKSEDYFVKVIEGQLKHSLSSSRADPAADSV</sequence>
<dbReference type="EMBL" id="KV429046">
    <property type="protein sequence ID" value="KZT71258.1"/>
    <property type="molecule type" value="Genomic_DNA"/>
</dbReference>
<feature type="transmembrane region" description="Helical" evidence="1">
    <location>
        <begin position="47"/>
        <end position="68"/>
    </location>
</feature>
<dbReference type="AlphaFoldDB" id="A0A165RX09"/>
<dbReference type="OrthoDB" id="3059868at2759"/>